<keyword evidence="3" id="KW-0540">Nuclease</keyword>
<evidence type="ECO:0000256" key="5">
    <source>
        <dbReference type="ARBA" id="ARBA00022801"/>
    </source>
</evidence>
<dbReference type="PANTHER" id="PTHR34139">
    <property type="entry name" value="UPF0331 PROTEIN MJ0127"/>
    <property type="match status" value="1"/>
</dbReference>
<dbReference type="PANTHER" id="PTHR34139:SF1">
    <property type="entry name" value="RNASE MJ1380-RELATED"/>
    <property type="match status" value="1"/>
</dbReference>
<comment type="caution">
    <text evidence="6">The sequence shown here is derived from an EMBL/GenBank/DDBJ whole genome shotgun (WGS) entry which is preliminary data.</text>
</comment>
<name>A0A426U4M2_9CHLR</name>
<dbReference type="GO" id="GO:0004540">
    <property type="term" value="F:RNA nuclease activity"/>
    <property type="evidence" value="ECO:0007669"/>
    <property type="project" value="InterPro"/>
</dbReference>
<reference evidence="6 7" key="1">
    <citation type="submission" date="2018-12" db="EMBL/GenBank/DDBJ databases">
        <title>Genome Sequence of Candidatus Viridilinea halotolerans isolated from saline sulfide-rich spring.</title>
        <authorList>
            <person name="Grouzdev D.S."/>
            <person name="Burganskaya E.I."/>
            <person name="Krutkina M.S."/>
            <person name="Sukhacheva M.V."/>
            <person name="Gorlenko V.M."/>
        </authorList>
    </citation>
    <scope>NUCLEOTIDE SEQUENCE [LARGE SCALE GENOMIC DNA]</scope>
    <source>
        <strain evidence="6">Chok-6</strain>
    </source>
</reference>
<keyword evidence="5" id="KW-0378">Hydrolase</keyword>
<dbReference type="Proteomes" id="UP000280307">
    <property type="component" value="Unassembled WGS sequence"/>
</dbReference>
<keyword evidence="2" id="KW-1277">Toxin-antitoxin system</keyword>
<evidence type="ECO:0000256" key="3">
    <source>
        <dbReference type="ARBA" id="ARBA00022722"/>
    </source>
</evidence>
<evidence type="ECO:0000256" key="4">
    <source>
        <dbReference type="ARBA" id="ARBA00022741"/>
    </source>
</evidence>
<accession>A0A426U4M2</accession>
<evidence type="ECO:0000256" key="1">
    <source>
        <dbReference type="ARBA" id="ARBA00022553"/>
    </source>
</evidence>
<keyword evidence="1" id="KW-0597">Phosphoprotein</keyword>
<organism evidence="6 7">
    <name type="scientific">Candidatus Viridilinea halotolerans</name>
    <dbReference type="NCBI Taxonomy" id="2491704"/>
    <lineage>
        <taxon>Bacteria</taxon>
        <taxon>Bacillati</taxon>
        <taxon>Chloroflexota</taxon>
        <taxon>Chloroflexia</taxon>
        <taxon>Chloroflexales</taxon>
        <taxon>Chloroflexineae</taxon>
        <taxon>Oscillochloridaceae</taxon>
        <taxon>Candidatus Viridilinea</taxon>
    </lineage>
</organism>
<sequence length="115" mass="13147">MPRDYRLYLEDILGAIKRIERYTKNLDFTAFSADEMRIDAVVRNLEIIGEAAKHVPAEQRALVPMIQWRKIAGLCDIAAHQYFGISLTIIWDVVAHHLGDLQHAVMFLLADSDKV</sequence>
<protein>
    <submittedName>
        <fullName evidence="6">DUF86 domain-containing protein</fullName>
    </submittedName>
</protein>
<evidence type="ECO:0000313" key="7">
    <source>
        <dbReference type="Proteomes" id="UP000280307"/>
    </source>
</evidence>
<dbReference type="InterPro" id="IPR051813">
    <property type="entry name" value="HepT_RNase_toxin"/>
</dbReference>
<evidence type="ECO:0000313" key="6">
    <source>
        <dbReference type="EMBL" id="RRR74856.1"/>
    </source>
</evidence>
<evidence type="ECO:0000256" key="2">
    <source>
        <dbReference type="ARBA" id="ARBA00022649"/>
    </source>
</evidence>
<dbReference type="GO" id="GO:0016787">
    <property type="term" value="F:hydrolase activity"/>
    <property type="evidence" value="ECO:0007669"/>
    <property type="project" value="UniProtKB-KW"/>
</dbReference>
<dbReference type="InterPro" id="IPR008201">
    <property type="entry name" value="HepT-like"/>
</dbReference>
<gene>
    <name evidence="6" type="ORF">EI684_06095</name>
</gene>
<dbReference type="AlphaFoldDB" id="A0A426U4M2"/>
<proteinExistence type="predicted"/>
<dbReference type="GO" id="GO:0110001">
    <property type="term" value="C:toxin-antitoxin complex"/>
    <property type="evidence" value="ECO:0007669"/>
    <property type="project" value="InterPro"/>
</dbReference>
<keyword evidence="4" id="KW-0547">Nucleotide-binding</keyword>
<dbReference type="EMBL" id="RSAS01000234">
    <property type="protein sequence ID" value="RRR74856.1"/>
    <property type="molecule type" value="Genomic_DNA"/>
</dbReference>
<dbReference type="GO" id="GO:0000166">
    <property type="term" value="F:nucleotide binding"/>
    <property type="evidence" value="ECO:0007669"/>
    <property type="project" value="UniProtKB-KW"/>
</dbReference>
<dbReference type="Pfam" id="PF01934">
    <property type="entry name" value="HepT-like"/>
    <property type="match status" value="1"/>
</dbReference>